<dbReference type="InterPro" id="IPR002328">
    <property type="entry name" value="ADH_Zn_CS"/>
</dbReference>
<keyword evidence="2 5" id="KW-0479">Metal-binding</keyword>
<dbReference type="SMART" id="SM00829">
    <property type="entry name" value="PKS_ER"/>
    <property type="match status" value="1"/>
</dbReference>
<dbReference type="PANTHER" id="PTHR42813:SF2">
    <property type="entry name" value="DEHYDROGENASE, ZINC-CONTAINING, PUTATIVE (AFU_ORTHOLOGUE AFUA_2G02810)-RELATED"/>
    <property type="match status" value="1"/>
</dbReference>
<dbReference type="SUPFAM" id="SSF51735">
    <property type="entry name" value="NAD(P)-binding Rossmann-fold domains"/>
    <property type="match status" value="1"/>
</dbReference>
<dbReference type="Proteomes" id="UP000334019">
    <property type="component" value="Chromosome"/>
</dbReference>
<dbReference type="GO" id="GO:0016491">
    <property type="term" value="F:oxidoreductase activity"/>
    <property type="evidence" value="ECO:0007669"/>
    <property type="project" value="UniProtKB-KW"/>
</dbReference>
<dbReference type="AlphaFoldDB" id="A0A5Q2RQP4"/>
<dbReference type="InterPro" id="IPR020843">
    <property type="entry name" value="ER"/>
</dbReference>
<evidence type="ECO:0000313" key="8">
    <source>
        <dbReference type="Proteomes" id="UP000334019"/>
    </source>
</evidence>
<evidence type="ECO:0000256" key="3">
    <source>
        <dbReference type="ARBA" id="ARBA00022833"/>
    </source>
</evidence>
<keyword evidence="8" id="KW-1185">Reference proteome</keyword>
<name>A0A5Q2RQP4_9ACTN</name>
<dbReference type="PANTHER" id="PTHR42813">
    <property type="entry name" value="ZINC-TYPE ALCOHOL DEHYDROGENASE-LIKE"/>
    <property type="match status" value="1"/>
</dbReference>
<dbReference type="PROSITE" id="PS00059">
    <property type="entry name" value="ADH_ZINC"/>
    <property type="match status" value="1"/>
</dbReference>
<keyword evidence="3 5" id="KW-0862">Zinc</keyword>
<evidence type="ECO:0000256" key="4">
    <source>
        <dbReference type="ARBA" id="ARBA00023002"/>
    </source>
</evidence>
<accession>A0A5Q2RQP4</accession>
<evidence type="ECO:0000256" key="1">
    <source>
        <dbReference type="ARBA" id="ARBA00001947"/>
    </source>
</evidence>
<proteinExistence type="inferred from homology"/>
<dbReference type="InterPro" id="IPR013154">
    <property type="entry name" value="ADH-like_N"/>
</dbReference>
<dbReference type="GO" id="GO:0008270">
    <property type="term" value="F:zinc ion binding"/>
    <property type="evidence" value="ECO:0007669"/>
    <property type="project" value="InterPro"/>
</dbReference>
<organism evidence="7 8">
    <name type="scientific">Actinomarinicola tropica</name>
    <dbReference type="NCBI Taxonomy" id="2789776"/>
    <lineage>
        <taxon>Bacteria</taxon>
        <taxon>Bacillati</taxon>
        <taxon>Actinomycetota</taxon>
        <taxon>Acidimicrobiia</taxon>
        <taxon>Acidimicrobiales</taxon>
        <taxon>Iamiaceae</taxon>
        <taxon>Actinomarinicola</taxon>
    </lineage>
</organism>
<feature type="domain" description="Enoyl reductase (ER)" evidence="6">
    <location>
        <begin position="8"/>
        <end position="342"/>
    </location>
</feature>
<sequence>MRATVFHGPGDVRLETVPDPRLEDDRSVLVEVQHTAICGSDLHLYYGVHGAPGIHLGHEFVGTVVEAGAEVRRIGVGDQVLVSGVIGCGGCDACHAGDPVRCTGGGVRVFGNGLDLPGGQAELVAVPAADSACRVIPDGVTPEQAVMLTDILPTGWYGARRADITAGDTVAVIGLGPVGTFALQSALLLGAARVIAVDTVPERLDAAELLGAETVDAGAGTVAQVLEATGGRGVDAVIEAVGVDQTITDALYSCRPGGTVSVIGAHLGMEYPFPMGLAFLRDLTFRIGLCPVPSTWSELIPLVAADRIRPDDVITHRMGLSEVTEAYRLFDAREDGVRKILLDPTR</sequence>
<dbReference type="SUPFAM" id="SSF50129">
    <property type="entry name" value="GroES-like"/>
    <property type="match status" value="1"/>
</dbReference>
<protein>
    <submittedName>
        <fullName evidence="7">Zinc-binding dehydrogenase</fullName>
    </submittedName>
</protein>
<evidence type="ECO:0000256" key="2">
    <source>
        <dbReference type="ARBA" id="ARBA00022723"/>
    </source>
</evidence>
<dbReference type="Pfam" id="PF08240">
    <property type="entry name" value="ADH_N"/>
    <property type="match status" value="1"/>
</dbReference>
<evidence type="ECO:0000256" key="5">
    <source>
        <dbReference type="RuleBase" id="RU361277"/>
    </source>
</evidence>
<dbReference type="Gene3D" id="3.90.180.10">
    <property type="entry name" value="Medium-chain alcohol dehydrogenases, catalytic domain"/>
    <property type="match status" value="1"/>
</dbReference>
<dbReference type="RefSeq" id="WP_153760983.1">
    <property type="nucleotide sequence ID" value="NZ_CP045851.1"/>
</dbReference>
<comment type="similarity">
    <text evidence="5">Belongs to the zinc-containing alcohol dehydrogenase family.</text>
</comment>
<dbReference type="EMBL" id="CP045851">
    <property type="protein sequence ID" value="QGG96881.1"/>
    <property type="molecule type" value="Genomic_DNA"/>
</dbReference>
<evidence type="ECO:0000259" key="6">
    <source>
        <dbReference type="SMART" id="SM00829"/>
    </source>
</evidence>
<gene>
    <name evidence="7" type="ORF">GH723_18235</name>
</gene>
<reference evidence="7 8" key="1">
    <citation type="submission" date="2019-11" db="EMBL/GenBank/DDBJ databases">
        <authorList>
            <person name="He Y."/>
        </authorList>
    </citation>
    <scope>NUCLEOTIDE SEQUENCE [LARGE SCALE GENOMIC DNA]</scope>
    <source>
        <strain evidence="7 8">SCSIO 58843</strain>
    </source>
</reference>
<dbReference type="InterPro" id="IPR036291">
    <property type="entry name" value="NAD(P)-bd_dom_sf"/>
</dbReference>
<dbReference type="InterPro" id="IPR013149">
    <property type="entry name" value="ADH-like_C"/>
</dbReference>
<dbReference type="InterPro" id="IPR011032">
    <property type="entry name" value="GroES-like_sf"/>
</dbReference>
<dbReference type="Pfam" id="PF00107">
    <property type="entry name" value="ADH_zinc_N"/>
    <property type="match status" value="1"/>
</dbReference>
<dbReference type="Gene3D" id="3.40.50.720">
    <property type="entry name" value="NAD(P)-binding Rossmann-like Domain"/>
    <property type="match status" value="1"/>
</dbReference>
<evidence type="ECO:0000313" key="7">
    <source>
        <dbReference type="EMBL" id="QGG96881.1"/>
    </source>
</evidence>
<comment type="cofactor">
    <cofactor evidence="1 5">
        <name>Zn(2+)</name>
        <dbReference type="ChEBI" id="CHEBI:29105"/>
    </cofactor>
</comment>
<keyword evidence="4" id="KW-0560">Oxidoreductase</keyword>
<dbReference type="KEGG" id="atq:GH723_18235"/>